<feature type="compositionally biased region" description="Low complexity" evidence="1">
    <location>
        <begin position="129"/>
        <end position="139"/>
    </location>
</feature>
<feature type="region of interest" description="Disordered" evidence="1">
    <location>
        <begin position="108"/>
        <end position="139"/>
    </location>
</feature>
<sequence>MTIDDHTEGLEESVSIDAAPADIFAVLTAGEPVLTECSGLTVSTGGEDVTVTDAGAEGASPSVFGGQVRVTDSEEPTSLTMSFDGATECIVKWTLQPEEDATLVTAAVTDSPPAPDRDGPTGGETAQVTDSASSASDTARTATLNDMLETLQTLCEQPSPPACIVERVEITEISCPFSAEINPHLEEIIDHTYDWVQEMGLTGVSPTKLDSYARFSCWVNPVGPPETINLCNDWYCFLYLHDDHLDTTGQGTDSAAVERFQEPFLAVLDGEPPDSNQVPLVEALADICQRATAIMSQEWCDRFVQCQRDYFEGTKWEVDNLVSNHVPGRHAYIPNRRHGAALYPSFAMSELERDISLSTDVYHREDVTALRESAANIIAWSNDVFSLQRELVNDRVSNLIVTIREEQGCSLQEAVTEVCELIEAEIRRFEALSHRIAVASDTDADLLAYRNALKHWISGYLEWCKESPRFETSHDTP</sequence>
<organism evidence="2 3">
    <name type="scientific">Natrialba taiwanensis DSM 12281</name>
    <dbReference type="NCBI Taxonomy" id="1230458"/>
    <lineage>
        <taxon>Archaea</taxon>
        <taxon>Methanobacteriati</taxon>
        <taxon>Methanobacteriota</taxon>
        <taxon>Stenosarchaea group</taxon>
        <taxon>Halobacteria</taxon>
        <taxon>Halobacteriales</taxon>
        <taxon>Natrialbaceae</taxon>
        <taxon>Natrialba</taxon>
    </lineage>
</organism>
<evidence type="ECO:0000256" key="1">
    <source>
        <dbReference type="SAM" id="MobiDB-lite"/>
    </source>
</evidence>
<dbReference type="PANTHER" id="PTHR35201:SF4">
    <property type="entry name" value="BETA-PINACENE SYNTHASE-RELATED"/>
    <property type="match status" value="1"/>
</dbReference>
<dbReference type="SFLD" id="SFLDG01020">
    <property type="entry name" value="Terpene_Cyclase_Like_2"/>
    <property type="match status" value="1"/>
</dbReference>
<reference evidence="2 3" key="1">
    <citation type="journal article" date="2014" name="PLoS Genet.">
        <title>Phylogenetically driven sequencing of extremely halophilic archaea reveals strategies for static and dynamic osmo-response.</title>
        <authorList>
            <person name="Becker E.A."/>
            <person name="Seitzer P.M."/>
            <person name="Tritt A."/>
            <person name="Larsen D."/>
            <person name="Krusor M."/>
            <person name="Yao A.I."/>
            <person name="Wu D."/>
            <person name="Madern D."/>
            <person name="Eisen J.A."/>
            <person name="Darling A.E."/>
            <person name="Facciotti M.T."/>
        </authorList>
    </citation>
    <scope>NUCLEOTIDE SEQUENCE [LARGE SCALE GENOMIC DNA]</scope>
    <source>
        <strain evidence="2 3">DSM 12281</strain>
    </source>
</reference>
<dbReference type="Gene3D" id="3.30.530.20">
    <property type="match status" value="1"/>
</dbReference>
<dbReference type="Proteomes" id="UP000011648">
    <property type="component" value="Unassembled WGS sequence"/>
</dbReference>
<dbReference type="STRING" id="1230458.C484_08238"/>
<proteinExistence type="predicted"/>
<dbReference type="RefSeq" id="WP_006825425.1">
    <property type="nucleotide sequence ID" value="NZ_AOIL01000028.1"/>
</dbReference>
<name>M0A3Y4_9EURY</name>
<keyword evidence="3" id="KW-1185">Reference proteome</keyword>
<dbReference type="EMBL" id="AOIL01000028">
    <property type="protein sequence ID" value="ELY92602.1"/>
    <property type="molecule type" value="Genomic_DNA"/>
</dbReference>
<dbReference type="GO" id="GO:0010333">
    <property type="term" value="F:terpene synthase activity"/>
    <property type="evidence" value="ECO:0007669"/>
    <property type="project" value="InterPro"/>
</dbReference>
<protein>
    <submittedName>
        <fullName evidence="2">Terpene synthase metal-binding domain-containing protein</fullName>
    </submittedName>
</protein>
<dbReference type="InterPro" id="IPR034686">
    <property type="entry name" value="Terpene_cyclase-like_2"/>
</dbReference>
<accession>M0A3Y4</accession>
<comment type="caution">
    <text evidence="2">The sequence shown here is derived from an EMBL/GenBank/DDBJ whole genome shotgun (WGS) entry which is preliminary data.</text>
</comment>
<dbReference type="SUPFAM" id="SSF55961">
    <property type="entry name" value="Bet v1-like"/>
    <property type="match status" value="1"/>
</dbReference>
<dbReference type="Gene3D" id="1.10.600.10">
    <property type="entry name" value="Farnesyl Diphosphate Synthase"/>
    <property type="match status" value="1"/>
</dbReference>
<dbReference type="SMR" id="M0A3Y4"/>
<dbReference type="PATRIC" id="fig|1230458.4.peg.1637"/>
<dbReference type="SUPFAM" id="SSF48576">
    <property type="entry name" value="Terpenoid synthases"/>
    <property type="match status" value="1"/>
</dbReference>
<evidence type="ECO:0000313" key="3">
    <source>
        <dbReference type="Proteomes" id="UP000011648"/>
    </source>
</evidence>
<dbReference type="PANTHER" id="PTHR35201">
    <property type="entry name" value="TERPENE SYNTHASE"/>
    <property type="match status" value="1"/>
</dbReference>
<dbReference type="InterPro" id="IPR008949">
    <property type="entry name" value="Isoprenoid_synthase_dom_sf"/>
</dbReference>
<dbReference type="InterPro" id="IPR023393">
    <property type="entry name" value="START-like_dom_sf"/>
</dbReference>
<gene>
    <name evidence="2" type="ORF">C484_08238</name>
</gene>
<dbReference type="AlphaFoldDB" id="M0A3Y4"/>
<dbReference type="SFLD" id="SFLDS00005">
    <property type="entry name" value="Isoprenoid_Synthase_Type_I"/>
    <property type="match status" value="1"/>
</dbReference>
<evidence type="ECO:0000313" key="2">
    <source>
        <dbReference type="EMBL" id="ELY92602.1"/>
    </source>
</evidence>
<dbReference type="Pfam" id="PF19086">
    <property type="entry name" value="Terpene_syn_C_2"/>
    <property type="match status" value="1"/>
</dbReference>